<feature type="domain" description="N-acetyltransferase" evidence="5">
    <location>
        <begin position="6"/>
        <end position="157"/>
    </location>
</feature>
<dbReference type="EMBL" id="RKMH01000003">
    <property type="protein sequence ID" value="RPA65240.1"/>
    <property type="molecule type" value="Genomic_DNA"/>
</dbReference>
<dbReference type="InterPro" id="IPR006464">
    <property type="entry name" value="AcTrfase_RimI/Ard1"/>
</dbReference>
<organism evidence="6 7">
    <name type="scientific">Gordonia oryzae</name>
    <dbReference type="NCBI Taxonomy" id="2487349"/>
    <lineage>
        <taxon>Bacteria</taxon>
        <taxon>Bacillati</taxon>
        <taxon>Actinomycetota</taxon>
        <taxon>Actinomycetes</taxon>
        <taxon>Mycobacteriales</taxon>
        <taxon>Gordoniaceae</taxon>
        <taxon>Gordonia</taxon>
    </lineage>
</organism>
<dbReference type="InterPro" id="IPR016181">
    <property type="entry name" value="Acyl_CoA_acyltransferase"/>
</dbReference>
<dbReference type="AlphaFoldDB" id="A0A3N4H341"/>
<reference evidence="6 7" key="1">
    <citation type="submission" date="2018-11" db="EMBL/GenBank/DDBJ databases">
        <title>Draft genome sequence of Gordonia sp. RS15-1S isolated from rice stems.</title>
        <authorList>
            <person name="Muangham S."/>
        </authorList>
    </citation>
    <scope>NUCLEOTIDE SEQUENCE [LARGE SCALE GENOMIC DNA]</scope>
    <source>
        <strain evidence="6 7">RS15-1S</strain>
    </source>
</reference>
<dbReference type="InterPro" id="IPR000182">
    <property type="entry name" value="GNAT_dom"/>
</dbReference>
<keyword evidence="2" id="KW-0963">Cytoplasm</keyword>
<dbReference type="SUPFAM" id="SSF55729">
    <property type="entry name" value="Acyl-CoA N-acyltransferases (Nat)"/>
    <property type="match status" value="1"/>
</dbReference>
<dbReference type="PANTHER" id="PTHR43420">
    <property type="entry name" value="ACETYLTRANSFERASE"/>
    <property type="match status" value="1"/>
</dbReference>
<gene>
    <name evidence="6" type="primary">rimI</name>
    <name evidence="6" type="ORF">EF294_05165</name>
</gene>
<comment type="caution">
    <text evidence="6">The sequence shown here is derived from an EMBL/GenBank/DDBJ whole genome shotgun (WGS) entry which is preliminary data.</text>
</comment>
<dbReference type="Gene3D" id="3.40.630.30">
    <property type="match status" value="1"/>
</dbReference>
<name>A0A3N4H341_9ACTN</name>
<dbReference type="OrthoDB" id="529907at2"/>
<keyword evidence="7" id="KW-1185">Reference proteome</keyword>
<evidence type="ECO:0000256" key="1">
    <source>
        <dbReference type="ARBA" id="ARBA00005395"/>
    </source>
</evidence>
<accession>A0A3N4H341</accession>
<protein>
    <submittedName>
        <fullName evidence="6">Ribosomal-protein-alanine N-acetyltransferase</fullName>
    </submittedName>
</protein>
<dbReference type="Proteomes" id="UP000267536">
    <property type="component" value="Unassembled WGS sequence"/>
</dbReference>
<dbReference type="RefSeq" id="WP_123926268.1">
    <property type="nucleotide sequence ID" value="NZ_JBPSDP010000003.1"/>
</dbReference>
<dbReference type="NCBIfam" id="TIGR01575">
    <property type="entry name" value="rimI"/>
    <property type="match status" value="1"/>
</dbReference>
<sequence length="177" mass="18804">MTTVVPIIDALGHRDIPRCAALEKEMFAGDSPWPATAFRAELNAPYNRYFAIRDEPGGAVAGYAGISTLGSEGSFDCEIHTIAVAPTHRGRGYGRALLDALLEVADSVDAPVFLEVRVDNVTAIALYERNGFVRSGVRRGYYQPSGADAYTMIRPSASGRAGVDESLDSAGKGGQHA</sequence>
<evidence type="ECO:0000313" key="7">
    <source>
        <dbReference type="Proteomes" id="UP000267536"/>
    </source>
</evidence>
<dbReference type="PANTHER" id="PTHR43420:SF44">
    <property type="entry name" value="ACETYLTRANSFERASE YPEA"/>
    <property type="match status" value="1"/>
</dbReference>
<keyword evidence="3 6" id="KW-0808">Transferase</keyword>
<dbReference type="Pfam" id="PF00583">
    <property type="entry name" value="Acetyltransf_1"/>
    <property type="match status" value="1"/>
</dbReference>
<dbReference type="InterPro" id="IPR050680">
    <property type="entry name" value="YpeA/RimI_acetyltransf"/>
</dbReference>
<evidence type="ECO:0000256" key="4">
    <source>
        <dbReference type="ARBA" id="ARBA00023315"/>
    </source>
</evidence>
<dbReference type="CDD" id="cd04301">
    <property type="entry name" value="NAT_SF"/>
    <property type="match status" value="1"/>
</dbReference>
<proteinExistence type="inferred from homology"/>
<evidence type="ECO:0000313" key="6">
    <source>
        <dbReference type="EMBL" id="RPA65240.1"/>
    </source>
</evidence>
<evidence type="ECO:0000256" key="3">
    <source>
        <dbReference type="ARBA" id="ARBA00022679"/>
    </source>
</evidence>
<evidence type="ECO:0000256" key="2">
    <source>
        <dbReference type="ARBA" id="ARBA00022490"/>
    </source>
</evidence>
<dbReference type="PROSITE" id="PS51186">
    <property type="entry name" value="GNAT"/>
    <property type="match status" value="1"/>
</dbReference>
<keyword evidence="4" id="KW-0012">Acyltransferase</keyword>
<dbReference type="GO" id="GO:0008080">
    <property type="term" value="F:N-acetyltransferase activity"/>
    <property type="evidence" value="ECO:0007669"/>
    <property type="project" value="InterPro"/>
</dbReference>
<evidence type="ECO:0000259" key="5">
    <source>
        <dbReference type="PROSITE" id="PS51186"/>
    </source>
</evidence>
<comment type="similarity">
    <text evidence="1">Belongs to the acetyltransferase family. RimI subfamily.</text>
</comment>